<dbReference type="PRINTS" id="PR00411">
    <property type="entry name" value="PNDRDTASEI"/>
</dbReference>
<dbReference type="Gene3D" id="3.50.50.60">
    <property type="entry name" value="FAD/NAD(P)-binding domain"/>
    <property type="match status" value="2"/>
</dbReference>
<dbReference type="Proteomes" id="UP001407405">
    <property type="component" value="Unassembled WGS sequence"/>
</dbReference>
<keyword evidence="5" id="KW-0520">NAD</keyword>
<sequence>MNTELVIIGGGPAGYHCALQCARQGLKPVLIEKEALGGTGLRWGCLPVKYIMDRIRAHKTRRGFWSGGIAGEEPLASGVAETILSDSRKTMADVSETMEEQLTAAGVTLLYGDPELLGPQRVQLGDETITFRRLVLATGTEAKPPAGVRLDGKYIISHREAVAIAEPPASLLILGGDVEGLEFASLFSELGSRVTVLEMQPDLLAGTDPDLTAPLFRRLEANGVALNTATQVATVKPVDNGVEVQAVDGRLYEAELALVAMTRRPVLPAGLEKTGLSLVDGRIPVNDDCQTTVEHIYCIGDLNGRMEMGHTGIQQGVLLADHFNRGTPITWRYAPLPRAMFTLPQNGGAGRQELELKAAGIPYRKAQVRWADTWRGMGQAEPEGFVKVLVHENGTLLGIWMTGYEISEQVGLAGMLIDEKKTVDDLKQQLWVHPTLSEALHMALLQLS</sequence>
<feature type="domain" description="FAD/NAD(P)-binding" evidence="7">
    <location>
        <begin position="4"/>
        <end position="316"/>
    </location>
</feature>
<evidence type="ECO:0000256" key="5">
    <source>
        <dbReference type="ARBA" id="ARBA00023027"/>
    </source>
</evidence>
<reference evidence="8 9" key="1">
    <citation type="submission" date="2024-04" db="EMBL/GenBank/DDBJ databases">
        <title>Genome sequencing and metabolic network reconstruction of aminoacids and betaine degradation by Anoxynatronum sibiricum.</title>
        <authorList>
            <person name="Detkova E.N."/>
            <person name="Boltjanskaja Y.V."/>
            <person name="Mardanov A.V."/>
            <person name="Kevbrin V."/>
        </authorList>
    </citation>
    <scope>NUCLEOTIDE SEQUENCE [LARGE SCALE GENOMIC DNA]</scope>
    <source>
        <strain evidence="8 9">Z-7981</strain>
    </source>
</reference>
<dbReference type="InterPro" id="IPR004099">
    <property type="entry name" value="Pyr_nucl-diS_OxRdtase_dimer"/>
</dbReference>
<keyword evidence="9" id="KW-1185">Reference proteome</keyword>
<comment type="similarity">
    <text evidence="2">Belongs to the class-I pyridine nucleotide-disulfide oxidoreductase family.</text>
</comment>
<proteinExistence type="inferred from homology"/>
<dbReference type="Pfam" id="PF07992">
    <property type="entry name" value="Pyr_redox_2"/>
    <property type="match status" value="1"/>
</dbReference>
<evidence type="ECO:0000256" key="1">
    <source>
        <dbReference type="ARBA" id="ARBA00001974"/>
    </source>
</evidence>
<dbReference type="PRINTS" id="PR00368">
    <property type="entry name" value="FADPNR"/>
</dbReference>
<dbReference type="EMBL" id="JBCITM010000008">
    <property type="protein sequence ID" value="MEN1760662.1"/>
    <property type="molecule type" value="Genomic_DNA"/>
</dbReference>
<keyword evidence="4" id="KW-0274">FAD</keyword>
<protein>
    <submittedName>
        <fullName evidence="8">NAD(P)/FAD-dependent oxidoreductase</fullName>
        <ecNumber evidence="8">1.-.-.-</ecNumber>
    </submittedName>
</protein>
<organism evidence="8 9">
    <name type="scientific">Anoxynatronum sibiricum</name>
    <dbReference type="NCBI Taxonomy" id="210623"/>
    <lineage>
        <taxon>Bacteria</taxon>
        <taxon>Bacillati</taxon>
        <taxon>Bacillota</taxon>
        <taxon>Clostridia</taxon>
        <taxon>Eubacteriales</taxon>
        <taxon>Clostridiaceae</taxon>
        <taxon>Anoxynatronum</taxon>
    </lineage>
</organism>
<dbReference type="InterPro" id="IPR036188">
    <property type="entry name" value="FAD/NAD-bd_sf"/>
</dbReference>
<evidence type="ECO:0000256" key="2">
    <source>
        <dbReference type="ARBA" id="ARBA00007532"/>
    </source>
</evidence>
<keyword evidence="8" id="KW-0560">Oxidoreductase</keyword>
<dbReference type="PANTHER" id="PTHR22912">
    <property type="entry name" value="DISULFIDE OXIDOREDUCTASE"/>
    <property type="match status" value="1"/>
</dbReference>
<evidence type="ECO:0000256" key="4">
    <source>
        <dbReference type="ARBA" id="ARBA00022827"/>
    </source>
</evidence>
<accession>A0ABU9VU13</accession>
<dbReference type="SUPFAM" id="SSF51905">
    <property type="entry name" value="FAD/NAD(P)-binding domain"/>
    <property type="match status" value="1"/>
</dbReference>
<evidence type="ECO:0000259" key="7">
    <source>
        <dbReference type="Pfam" id="PF07992"/>
    </source>
</evidence>
<dbReference type="InterPro" id="IPR050151">
    <property type="entry name" value="Class-I_Pyr_Nuc-Dis_Oxidored"/>
</dbReference>
<evidence type="ECO:0000313" key="8">
    <source>
        <dbReference type="EMBL" id="MEN1760662.1"/>
    </source>
</evidence>
<comment type="caution">
    <text evidence="8">The sequence shown here is derived from an EMBL/GenBank/DDBJ whole genome shotgun (WGS) entry which is preliminary data.</text>
</comment>
<keyword evidence="3" id="KW-0285">Flavoprotein</keyword>
<dbReference type="InterPro" id="IPR016156">
    <property type="entry name" value="FAD/NAD-linked_Rdtase_dimer_sf"/>
</dbReference>
<dbReference type="EC" id="1.-.-.-" evidence="8"/>
<feature type="domain" description="Pyridine nucleotide-disulphide oxidoreductase dimerisation" evidence="6">
    <location>
        <begin position="337"/>
        <end position="443"/>
    </location>
</feature>
<dbReference type="GO" id="GO:0016491">
    <property type="term" value="F:oxidoreductase activity"/>
    <property type="evidence" value="ECO:0007669"/>
    <property type="project" value="UniProtKB-KW"/>
</dbReference>
<evidence type="ECO:0000256" key="3">
    <source>
        <dbReference type="ARBA" id="ARBA00022630"/>
    </source>
</evidence>
<dbReference type="Gene3D" id="3.30.390.30">
    <property type="match status" value="1"/>
</dbReference>
<evidence type="ECO:0000313" key="9">
    <source>
        <dbReference type="Proteomes" id="UP001407405"/>
    </source>
</evidence>
<evidence type="ECO:0000259" key="6">
    <source>
        <dbReference type="Pfam" id="PF02852"/>
    </source>
</evidence>
<dbReference type="PANTHER" id="PTHR22912:SF151">
    <property type="entry name" value="DIHYDROLIPOYL DEHYDROGENASE, MITOCHONDRIAL"/>
    <property type="match status" value="1"/>
</dbReference>
<dbReference type="RefSeq" id="WP_343185984.1">
    <property type="nucleotide sequence ID" value="NZ_JBCITM010000008.1"/>
</dbReference>
<dbReference type="Pfam" id="PF02852">
    <property type="entry name" value="Pyr_redox_dim"/>
    <property type="match status" value="1"/>
</dbReference>
<dbReference type="InterPro" id="IPR023753">
    <property type="entry name" value="FAD/NAD-binding_dom"/>
</dbReference>
<name>A0ABU9VU13_9CLOT</name>
<comment type="cofactor">
    <cofactor evidence="1">
        <name>FAD</name>
        <dbReference type="ChEBI" id="CHEBI:57692"/>
    </cofactor>
</comment>
<gene>
    <name evidence="8" type="ORF">AAIG11_09270</name>
</gene>
<dbReference type="SUPFAM" id="SSF55424">
    <property type="entry name" value="FAD/NAD-linked reductases, dimerisation (C-terminal) domain"/>
    <property type="match status" value="1"/>
</dbReference>